<accession>A0A6L8VEQ5</accession>
<dbReference type="EMBL" id="WWNR01000002">
    <property type="protein sequence ID" value="MZQ88062.1"/>
    <property type="molecule type" value="Genomic_DNA"/>
</dbReference>
<organism evidence="2 3">
    <name type="scientific">Frigidibacter albus</name>
    <dbReference type="NCBI Taxonomy" id="1465486"/>
    <lineage>
        <taxon>Bacteria</taxon>
        <taxon>Pseudomonadati</taxon>
        <taxon>Pseudomonadota</taxon>
        <taxon>Alphaproteobacteria</taxon>
        <taxon>Rhodobacterales</taxon>
        <taxon>Paracoccaceae</taxon>
        <taxon>Frigidibacter</taxon>
    </lineage>
</organism>
<gene>
    <name evidence="2" type="ORF">GS660_02990</name>
</gene>
<dbReference type="GO" id="GO:0016787">
    <property type="term" value="F:hydrolase activity"/>
    <property type="evidence" value="ECO:0007669"/>
    <property type="project" value="InterPro"/>
</dbReference>
<dbReference type="InterPro" id="IPR005939">
    <property type="entry name" value="BLH_phosphatase-like"/>
</dbReference>
<protein>
    <submittedName>
        <fullName evidence="2">TIGR01244 family phosphatase</fullName>
    </submittedName>
</protein>
<evidence type="ECO:0000313" key="3">
    <source>
        <dbReference type="Proteomes" id="UP000477083"/>
    </source>
</evidence>
<evidence type="ECO:0000313" key="2">
    <source>
        <dbReference type="EMBL" id="MZQ88062.1"/>
    </source>
</evidence>
<comment type="caution">
    <text evidence="2">The sequence shown here is derived from an EMBL/GenBank/DDBJ whole genome shotgun (WGS) entry which is preliminary data.</text>
</comment>
<dbReference type="OrthoDB" id="9805710at2"/>
<dbReference type="Gene3D" id="3.90.190.10">
    <property type="entry name" value="Protein tyrosine phosphatase superfamily"/>
    <property type="match status" value="1"/>
</dbReference>
<dbReference type="NCBIfam" id="TIGR01244">
    <property type="entry name" value="TIGR01244 family sulfur transferase"/>
    <property type="match status" value="1"/>
</dbReference>
<dbReference type="InterPro" id="IPR029021">
    <property type="entry name" value="Prot-tyrosine_phosphatase-like"/>
</dbReference>
<name>A0A6L8VEQ5_9RHOB</name>
<dbReference type="Pfam" id="PF04273">
    <property type="entry name" value="BLH_phosphatase"/>
    <property type="match status" value="1"/>
</dbReference>
<keyword evidence="3" id="KW-1185">Reference proteome</keyword>
<dbReference type="AlphaFoldDB" id="A0A6L8VEQ5"/>
<sequence length="139" mass="14985">MDIRQIVDGFAAAPQLETSEMAEAAAQGFRTILCNRPDGEQPGQPDAAEMEAAARAAGMEFRYLPVFPGAFPDDLIAGMQDALAECEMPILAYCRSGTRSTMLWALAEADKRPVDEIVEAGNRGGYDLQSLVPFLTARS</sequence>
<reference evidence="2 3" key="1">
    <citation type="submission" date="2020-01" db="EMBL/GenBank/DDBJ databases">
        <title>Frigidibacter albus SP32T (=CGMCC 1.13995T).</title>
        <authorList>
            <person name="Liao X."/>
        </authorList>
    </citation>
    <scope>NUCLEOTIDE SEQUENCE [LARGE SCALE GENOMIC DNA]</scope>
    <source>
        <strain evidence="2 3">SP32</strain>
    </source>
</reference>
<dbReference type="RefSeq" id="WP_161343294.1">
    <property type="nucleotide sequence ID" value="NZ_BMGW01000002.1"/>
</dbReference>
<dbReference type="SUPFAM" id="SSF52799">
    <property type="entry name" value="(Phosphotyrosine protein) phosphatases II"/>
    <property type="match status" value="1"/>
</dbReference>
<dbReference type="Proteomes" id="UP000477083">
    <property type="component" value="Unassembled WGS sequence"/>
</dbReference>
<evidence type="ECO:0000259" key="1">
    <source>
        <dbReference type="Pfam" id="PF04273"/>
    </source>
</evidence>
<feature type="domain" description="Beta-lactamase hydrolase-like protein phosphatase-like" evidence="1">
    <location>
        <begin position="2"/>
        <end position="109"/>
    </location>
</feature>
<proteinExistence type="predicted"/>